<gene>
    <name evidence="1" type="ORF">BcabD6B2_12550</name>
</gene>
<dbReference type="GeneID" id="94193303"/>
<dbReference type="RefSeq" id="XP_067713891.1">
    <property type="nucleotide sequence ID" value="XM_067857790.1"/>
</dbReference>
<dbReference type="EMBL" id="BPLF01000001">
    <property type="protein sequence ID" value="GIX61820.1"/>
    <property type="molecule type" value="Genomic_DNA"/>
</dbReference>
<comment type="caution">
    <text evidence="1">The sequence shown here is derived from an EMBL/GenBank/DDBJ whole genome shotgun (WGS) entry which is preliminary data.</text>
</comment>
<name>A0AAV4LPR5_BABCB</name>
<evidence type="ECO:0000313" key="1">
    <source>
        <dbReference type="EMBL" id="GIX61820.1"/>
    </source>
</evidence>
<proteinExistence type="predicted"/>
<accession>A0AAV4LPR5</accession>
<dbReference type="Proteomes" id="UP001497744">
    <property type="component" value="Unassembled WGS sequence"/>
</dbReference>
<organism evidence="1 2">
    <name type="scientific">Babesia caballi</name>
    <dbReference type="NCBI Taxonomy" id="5871"/>
    <lineage>
        <taxon>Eukaryota</taxon>
        <taxon>Sar</taxon>
        <taxon>Alveolata</taxon>
        <taxon>Apicomplexa</taxon>
        <taxon>Aconoidasida</taxon>
        <taxon>Piroplasmida</taxon>
        <taxon>Babesiidae</taxon>
        <taxon>Babesia</taxon>
    </lineage>
</organism>
<sequence>MTRTAAKKLTDCPSNLKEAIDWILRVTGKDGVYKTAENTNIEALAREVRVLLVSVKVVSLPYIGGIMKEIEEYAGSGHDPISKLAEALRVFTGYDKGARGTIEETGIAMRPKRNSHKPYNSVEEWRYNNDGYFFSYPSNATWRQDVQHAQDVGTKAGGDGSLSKFMQPMGYQWKSLSKNKCGNVMKKVANSLQDLNVSTNGGYSTYIGQIEKNARSNLSTHAYNYPLYGLYYAACEYFKFQYQSNSNIVYINNMKSTLNNLSRSSGSYGDFKEHIQAFLSQVENTVDSGSSGHLPGSSDQENVSVSGAAAYTISCSVGYAAGGIVGTAAVGTGVALATNVGGVTTLIKGAIGMV</sequence>
<evidence type="ECO:0000313" key="2">
    <source>
        <dbReference type="Proteomes" id="UP001497744"/>
    </source>
</evidence>
<keyword evidence="2" id="KW-1185">Reference proteome</keyword>
<dbReference type="AlphaFoldDB" id="A0AAV4LPR5"/>
<reference evidence="1 2" key="1">
    <citation type="submission" date="2021-06" db="EMBL/GenBank/DDBJ databases">
        <title>Genome sequence of Babesia caballi.</title>
        <authorList>
            <person name="Yamagishi J."/>
            <person name="Kidaka T."/>
            <person name="Ochi A."/>
        </authorList>
    </citation>
    <scope>NUCLEOTIDE SEQUENCE [LARGE SCALE GENOMIC DNA]</scope>
    <source>
        <strain evidence="1">USDA-D6B2</strain>
    </source>
</reference>
<protein>
    <submittedName>
        <fullName evidence="1">Variant erythrocyte surface antigen-1, alpha subunit</fullName>
    </submittedName>
</protein>